<dbReference type="EMBL" id="DUZY01000006">
    <property type="protein sequence ID" value="DAD42983.1"/>
    <property type="molecule type" value="Genomic_DNA"/>
</dbReference>
<name>A0A822ZEJ2_NELNU</name>
<proteinExistence type="predicted"/>
<sequence length="37" mass="4397">MEDNMIAKVLSIDSTISIYQVLFIFFYFSYFSTNSNF</sequence>
<evidence type="ECO:0000256" key="1">
    <source>
        <dbReference type="SAM" id="Phobius"/>
    </source>
</evidence>
<protein>
    <submittedName>
        <fullName evidence="2">Uncharacterized protein</fullName>
    </submittedName>
</protein>
<gene>
    <name evidence="2" type="ORF">HUJ06_001213</name>
</gene>
<keyword evidence="3" id="KW-1185">Reference proteome</keyword>
<reference evidence="2 3" key="1">
    <citation type="journal article" date="2020" name="Mol. Biol. Evol.">
        <title>Distinct Expression and Methylation Patterns for Genes with Different Fates following a Single Whole-Genome Duplication in Flowering Plants.</title>
        <authorList>
            <person name="Shi T."/>
            <person name="Rahmani R.S."/>
            <person name="Gugger P.F."/>
            <person name="Wang M."/>
            <person name="Li H."/>
            <person name="Zhang Y."/>
            <person name="Li Z."/>
            <person name="Wang Q."/>
            <person name="Van de Peer Y."/>
            <person name="Marchal K."/>
            <person name="Chen J."/>
        </authorList>
    </citation>
    <scope>NUCLEOTIDE SEQUENCE [LARGE SCALE GENOMIC DNA]</scope>
    <source>
        <tissue evidence="2">Leaf</tissue>
    </source>
</reference>
<dbReference type="AlphaFoldDB" id="A0A822ZEJ2"/>
<dbReference type="Proteomes" id="UP000607653">
    <property type="component" value="Unassembled WGS sequence"/>
</dbReference>
<accession>A0A822ZEJ2</accession>
<keyword evidence="1" id="KW-0812">Transmembrane</keyword>
<comment type="caution">
    <text evidence="2">The sequence shown here is derived from an EMBL/GenBank/DDBJ whole genome shotgun (WGS) entry which is preliminary data.</text>
</comment>
<keyword evidence="1" id="KW-0472">Membrane</keyword>
<evidence type="ECO:0000313" key="2">
    <source>
        <dbReference type="EMBL" id="DAD42983.1"/>
    </source>
</evidence>
<organism evidence="2 3">
    <name type="scientific">Nelumbo nucifera</name>
    <name type="common">Sacred lotus</name>
    <dbReference type="NCBI Taxonomy" id="4432"/>
    <lineage>
        <taxon>Eukaryota</taxon>
        <taxon>Viridiplantae</taxon>
        <taxon>Streptophyta</taxon>
        <taxon>Embryophyta</taxon>
        <taxon>Tracheophyta</taxon>
        <taxon>Spermatophyta</taxon>
        <taxon>Magnoliopsida</taxon>
        <taxon>Proteales</taxon>
        <taxon>Nelumbonaceae</taxon>
        <taxon>Nelumbo</taxon>
    </lineage>
</organism>
<evidence type="ECO:0000313" key="3">
    <source>
        <dbReference type="Proteomes" id="UP000607653"/>
    </source>
</evidence>
<feature type="transmembrane region" description="Helical" evidence="1">
    <location>
        <begin position="12"/>
        <end position="31"/>
    </location>
</feature>
<keyword evidence="1" id="KW-1133">Transmembrane helix</keyword>